<reference evidence="2 3" key="1">
    <citation type="submission" date="2020-03" db="EMBL/GenBank/DDBJ databases">
        <title>Tamlana sp. nov, isolated from XXX.</title>
        <authorList>
            <person name="Cao W.R."/>
        </authorList>
    </citation>
    <scope>NUCLEOTIDE SEQUENCE [LARGE SCALE GENOMIC DNA]</scope>
    <source>
        <strain evidence="2 3">HST1-43</strain>
    </source>
</reference>
<name>A0ABX1DCN2_9FLAO</name>
<comment type="caution">
    <text evidence="2">The sequence shown here is derived from an EMBL/GenBank/DDBJ whole genome shotgun (WGS) entry which is preliminary data.</text>
</comment>
<dbReference type="InterPro" id="IPR038765">
    <property type="entry name" value="Papain-like_cys_pep_sf"/>
</dbReference>
<accession>A0ABX1DCN2</accession>
<proteinExistence type="predicted"/>
<organism evidence="2 3">
    <name type="scientific">Tamlana crocina</name>
    <dbReference type="NCBI Taxonomy" id="393006"/>
    <lineage>
        <taxon>Bacteria</taxon>
        <taxon>Pseudomonadati</taxon>
        <taxon>Bacteroidota</taxon>
        <taxon>Flavobacteriia</taxon>
        <taxon>Flavobacteriales</taxon>
        <taxon>Flavobacteriaceae</taxon>
        <taxon>Tamlana</taxon>
    </lineage>
</organism>
<dbReference type="SUPFAM" id="SSF54001">
    <property type="entry name" value="Cysteine proteinases"/>
    <property type="match status" value="1"/>
</dbReference>
<dbReference type="InterPro" id="IPR024453">
    <property type="entry name" value="Peptidase_C92"/>
</dbReference>
<dbReference type="Proteomes" id="UP000760545">
    <property type="component" value="Unassembled WGS sequence"/>
</dbReference>
<evidence type="ECO:0008006" key="4">
    <source>
        <dbReference type="Google" id="ProtNLM"/>
    </source>
</evidence>
<evidence type="ECO:0000313" key="2">
    <source>
        <dbReference type="EMBL" id="NJX15409.1"/>
    </source>
</evidence>
<feature type="signal peptide" evidence="1">
    <location>
        <begin position="1"/>
        <end position="18"/>
    </location>
</feature>
<protein>
    <recommendedName>
        <fullName evidence="4">Permuted papain-like amidase YaeF/Yiix C92 family enzyme</fullName>
    </recommendedName>
</protein>
<keyword evidence="3" id="KW-1185">Reference proteome</keyword>
<dbReference type="Pfam" id="PF05708">
    <property type="entry name" value="Peptidase_C92"/>
    <property type="match status" value="1"/>
</dbReference>
<sequence length="205" mass="23076">MKFSILPLVLLLALQIHAQDFELKPGDLIFQTIDCGPLCNAINEVTEGYKGNDFNHVGMVVGQSGKLLILEASGAEVKLTEFNDFAKKSHAPMYLGRLKKRFRKFIPAAISFGLEQLGTPYDDAYVYNNGKYYCSELIYDCFLDAKGKPLFKLYPMTYKSPDSDEFFQVWEDYFNDRNLEIPEGQPGCNPGGMSLSNKIKILGTI</sequence>
<evidence type="ECO:0000313" key="3">
    <source>
        <dbReference type="Proteomes" id="UP000760545"/>
    </source>
</evidence>
<dbReference type="RefSeq" id="WP_167917653.1">
    <property type="nucleotide sequence ID" value="NZ_JAAVJS010000009.1"/>
</dbReference>
<feature type="chain" id="PRO_5046128697" description="Permuted papain-like amidase YaeF/Yiix C92 family enzyme" evidence="1">
    <location>
        <begin position="19"/>
        <end position="205"/>
    </location>
</feature>
<dbReference type="EMBL" id="JAAVJS010000009">
    <property type="protein sequence ID" value="NJX15409.1"/>
    <property type="molecule type" value="Genomic_DNA"/>
</dbReference>
<evidence type="ECO:0000256" key="1">
    <source>
        <dbReference type="SAM" id="SignalP"/>
    </source>
</evidence>
<keyword evidence="1" id="KW-0732">Signal</keyword>
<dbReference type="Gene3D" id="3.90.1720.10">
    <property type="entry name" value="endopeptidase domain like (from Nostoc punctiforme)"/>
    <property type="match status" value="1"/>
</dbReference>
<gene>
    <name evidence="2" type="ORF">HC176_07890</name>
</gene>